<accession>A0A4R1XLH5</accession>
<gene>
    <name evidence="1" type="ORF">EC844_11926</name>
</gene>
<organism evidence="1 2">
    <name type="scientific">Acinetobacter calcoaceticus</name>
    <dbReference type="NCBI Taxonomy" id="471"/>
    <lineage>
        <taxon>Bacteria</taxon>
        <taxon>Pseudomonadati</taxon>
        <taxon>Pseudomonadota</taxon>
        <taxon>Gammaproteobacteria</taxon>
        <taxon>Moraxellales</taxon>
        <taxon>Moraxellaceae</taxon>
        <taxon>Acinetobacter</taxon>
        <taxon>Acinetobacter calcoaceticus/baumannii complex</taxon>
    </lineage>
</organism>
<reference evidence="1 2" key="1">
    <citation type="submission" date="2019-03" db="EMBL/GenBank/DDBJ databases">
        <title>Genomic analyses of the natural microbiome of Caenorhabditis elegans.</title>
        <authorList>
            <person name="Samuel B."/>
        </authorList>
    </citation>
    <scope>NUCLEOTIDE SEQUENCE [LARGE SCALE GENOMIC DNA]</scope>
    <source>
        <strain evidence="1 2">JUb89</strain>
    </source>
</reference>
<dbReference type="EMBL" id="SLVJ01000019">
    <property type="protein sequence ID" value="TCM63812.1"/>
    <property type="molecule type" value="Genomic_DNA"/>
</dbReference>
<dbReference type="AlphaFoldDB" id="A0A4R1XLH5"/>
<protein>
    <submittedName>
        <fullName evidence="1">Uncharacterized protein</fullName>
    </submittedName>
</protein>
<keyword evidence="2" id="KW-1185">Reference proteome</keyword>
<proteinExistence type="predicted"/>
<name>A0A4R1XLH5_ACICA</name>
<evidence type="ECO:0000313" key="2">
    <source>
        <dbReference type="Proteomes" id="UP000294963"/>
    </source>
</evidence>
<sequence>MGIGGGMKKYLGLTLALLIPMGAYSKPILDDNVLMQKSVNDFFSTYEDSGMSGAISQIDACYKTKSNEKLYCFYMDYTARIFDSFMTESFNSLNNGNLTIQDYLDDEKFSERSFKYIYLPNNTSFHETNSHLNNLYYLLLNLIEEH</sequence>
<dbReference type="Proteomes" id="UP000294963">
    <property type="component" value="Unassembled WGS sequence"/>
</dbReference>
<comment type="caution">
    <text evidence="1">The sequence shown here is derived from an EMBL/GenBank/DDBJ whole genome shotgun (WGS) entry which is preliminary data.</text>
</comment>
<evidence type="ECO:0000313" key="1">
    <source>
        <dbReference type="EMBL" id="TCM63812.1"/>
    </source>
</evidence>